<keyword evidence="2" id="KW-0472">Membrane</keyword>
<keyword evidence="2" id="KW-1133">Transmembrane helix</keyword>
<dbReference type="PANTHER" id="PTHR14969">
    <property type="entry name" value="SPHINGOSINE-1-PHOSPHATE PHOSPHOHYDROLASE"/>
    <property type="match status" value="1"/>
</dbReference>
<feature type="transmembrane region" description="Helical" evidence="2">
    <location>
        <begin position="226"/>
        <end position="249"/>
    </location>
</feature>
<evidence type="ECO:0000313" key="5">
    <source>
        <dbReference type="Proteomes" id="UP000199301"/>
    </source>
</evidence>
<feature type="transmembrane region" description="Helical" evidence="2">
    <location>
        <begin position="195"/>
        <end position="214"/>
    </location>
</feature>
<dbReference type="AlphaFoldDB" id="A0A1H1D9U5"/>
<feature type="transmembrane region" description="Helical" evidence="2">
    <location>
        <begin position="126"/>
        <end position="145"/>
    </location>
</feature>
<proteinExistence type="predicted"/>
<feature type="region of interest" description="Disordered" evidence="1">
    <location>
        <begin position="260"/>
        <end position="280"/>
    </location>
</feature>
<dbReference type="SMART" id="SM00014">
    <property type="entry name" value="acidPPc"/>
    <property type="match status" value="1"/>
</dbReference>
<organism evidence="4 5">
    <name type="scientific">Actinopolyspora saharensis</name>
    <dbReference type="NCBI Taxonomy" id="995062"/>
    <lineage>
        <taxon>Bacteria</taxon>
        <taxon>Bacillati</taxon>
        <taxon>Actinomycetota</taxon>
        <taxon>Actinomycetes</taxon>
        <taxon>Actinopolysporales</taxon>
        <taxon>Actinopolysporaceae</taxon>
        <taxon>Actinopolyspora</taxon>
    </lineage>
</organism>
<dbReference type="InterPro" id="IPR036938">
    <property type="entry name" value="PAP2/HPO_sf"/>
</dbReference>
<dbReference type="Proteomes" id="UP000199301">
    <property type="component" value="Unassembled WGS sequence"/>
</dbReference>
<feature type="transmembrane region" description="Helical" evidence="2">
    <location>
        <begin position="170"/>
        <end position="188"/>
    </location>
</feature>
<dbReference type="InterPro" id="IPR000326">
    <property type="entry name" value="PAP2/HPO"/>
</dbReference>
<dbReference type="STRING" id="995062.SAMN04489718_1944"/>
<dbReference type="EMBL" id="FNKO01000002">
    <property type="protein sequence ID" value="SDQ72616.1"/>
    <property type="molecule type" value="Genomic_DNA"/>
</dbReference>
<dbReference type="OrthoDB" id="5289372at2"/>
<keyword evidence="2" id="KW-0812">Transmembrane</keyword>
<feature type="domain" description="Phosphatidic acid phosphatase type 2/haloperoxidase" evidence="3">
    <location>
        <begin position="122"/>
        <end position="237"/>
    </location>
</feature>
<evidence type="ECO:0000256" key="2">
    <source>
        <dbReference type="SAM" id="Phobius"/>
    </source>
</evidence>
<dbReference type="SUPFAM" id="SSF48317">
    <property type="entry name" value="Acid phosphatase/Vanadium-dependent haloperoxidase"/>
    <property type="match status" value="1"/>
</dbReference>
<protein>
    <submittedName>
        <fullName evidence="4">Undecaprenyl-diphosphatase</fullName>
    </submittedName>
</protein>
<feature type="transmembrane region" description="Helical" evidence="2">
    <location>
        <begin position="93"/>
        <end position="114"/>
    </location>
</feature>
<dbReference type="Gene3D" id="1.20.144.10">
    <property type="entry name" value="Phosphatidic acid phosphatase type 2/haloperoxidase"/>
    <property type="match status" value="1"/>
</dbReference>
<reference evidence="5" key="1">
    <citation type="submission" date="2016-10" db="EMBL/GenBank/DDBJ databases">
        <authorList>
            <person name="Varghese N."/>
            <person name="Submissions S."/>
        </authorList>
    </citation>
    <scope>NUCLEOTIDE SEQUENCE [LARGE SCALE GENOMIC DNA]</scope>
    <source>
        <strain evidence="5">DSM 45459</strain>
    </source>
</reference>
<name>A0A1H1D9U5_9ACTN</name>
<feature type="compositionally biased region" description="Basic and acidic residues" evidence="1">
    <location>
        <begin position="7"/>
        <end position="22"/>
    </location>
</feature>
<sequence length="280" mass="30280">MTMAPSGEDHRATDRNGNGEHADPRHASWRELAFWYPWVVPVLGLVIAALGIRLFAVITEQVYEHSAVPALDRRLLETIEPLRGPAVITAFNVITYLGDGIIVALVVLTAAVWLGVKARSWTPPALLLTTSVGTGLTVFLIKLTIARPRPVPAPNAATEDSFAFPSGHSAHSAAVYLMLAFLLSRLLLRQWARVSAVIGAVLLVLITGFSRLVLGVHSPSDVVAGWLLGGTFTLVLISVQALSAQLAPLRTRLVERARTRVKHAESDPDRSGTDTKRTEE</sequence>
<dbReference type="CDD" id="cd03392">
    <property type="entry name" value="PAP2_like_2"/>
    <property type="match status" value="1"/>
</dbReference>
<dbReference type="RefSeq" id="WP_092523132.1">
    <property type="nucleotide sequence ID" value="NZ_FNKO01000002.1"/>
</dbReference>
<feature type="region of interest" description="Disordered" evidence="1">
    <location>
        <begin position="1"/>
        <end position="22"/>
    </location>
</feature>
<keyword evidence="5" id="KW-1185">Reference proteome</keyword>
<dbReference type="PANTHER" id="PTHR14969:SF13">
    <property type="entry name" value="AT30094P"/>
    <property type="match status" value="1"/>
</dbReference>
<gene>
    <name evidence="4" type="ORF">SAMN04489718_1944</name>
</gene>
<dbReference type="Pfam" id="PF01569">
    <property type="entry name" value="PAP2"/>
    <property type="match status" value="1"/>
</dbReference>
<evidence type="ECO:0000313" key="4">
    <source>
        <dbReference type="EMBL" id="SDQ72616.1"/>
    </source>
</evidence>
<evidence type="ECO:0000256" key="1">
    <source>
        <dbReference type="SAM" id="MobiDB-lite"/>
    </source>
</evidence>
<evidence type="ECO:0000259" key="3">
    <source>
        <dbReference type="SMART" id="SM00014"/>
    </source>
</evidence>
<feature type="transmembrane region" description="Helical" evidence="2">
    <location>
        <begin position="34"/>
        <end position="56"/>
    </location>
</feature>
<accession>A0A1H1D9U5</accession>